<dbReference type="SUPFAM" id="SSF117281">
    <property type="entry name" value="Kelch motif"/>
    <property type="match status" value="1"/>
</dbReference>
<dbReference type="Pfam" id="PF00646">
    <property type="entry name" value="F-box"/>
    <property type="match status" value="1"/>
</dbReference>
<dbReference type="Pfam" id="PF07734">
    <property type="entry name" value="FBA_1"/>
    <property type="match status" value="1"/>
</dbReference>
<accession>A0ABD1XVP2</accession>
<name>A0ABD1XVP2_9MARC</name>
<dbReference type="EMBL" id="JBHFFA010000007">
    <property type="protein sequence ID" value="KAL2612869.1"/>
    <property type="molecule type" value="Genomic_DNA"/>
</dbReference>
<dbReference type="PANTHER" id="PTHR31672:SF2">
    <property type="entry name" value="F-BOX DOMAIN-CONTAINING PROTEIN"/>
    <property type="match status" value="1"/>
</dbReference>
<sequence>MSKVKSIREETFDPALWRNFPEDLILIVLSKLRFQSLVPFRSVCKKWNEYIIERGQSLDPVEYQVAVPLPVRCRPGKFLLKELTVYNSKIGKWEKLSLAFTRRMQDQEMHTLAAADGGLLCFRNSTFTSFIVCNPLTRRWKCLTPPVTVWDICTGDYSELSNHMLVGLVIVSGFHSDRYKLVVAGLEENAKTLVYDSVEDEWSIGGPMVLPSTNLNREFCCLQYNGKSVSYSGHLYWLISDASLSWVSVVKYDLDHGSWLATNVARYPRGSLVRNYKGSMCVMNLDRARVPRTWEGTHWILHVHETERRFCLLSRRIPKFSIYKIDAMPRVSNGYIQEYHSCVGQGDSVFIVYKILAGTSEVGYRLVNFGTFMEKYDDLQDVSLCNPSNENQSWKISFMFSDMVEAETWWEFLPSLSSIV</sequence>
<dbReference type="InterPro" id="IPR036047">
    <property type="entry name" value="F-box-like_dom_sf"/>
</dbReference>
<organism evidence="2 3">
    <name type="scientific">Riccia fluitans</name>
    <dbReference type="NCBI Taxonomy" id="41844"/>
    <lineage>
        <taxon>Eukaryota</taxon>
        <taxon>Viridiplantae</taxon>
        <taxon>Streptophyta</taxon>
        <taxon>Embryophyta</taxon>
        <taxon>Marchantiophyta</taxon>
        <taxon>Marchantiopsida</taxon>
        <taxon>Marchantiidae</taxon>
        <taxon>Marchantiales</taxon>
        <taxon>Ricciaceae</taxon>
        <taxon>Riccia</taxon>
    </lineage>
</organism>
<dbReference type="Gene3D" id="2.120.10.80">
    <property type="entry name" value="Kelch-type beta propeller"/>
    <property type="match status" value="1"/>
</dbReference>
<dbReference type="PANTHER" id="PTHR31672">
    <property type="entry name" value="BNACNNG10540D PROTEIN"/>
    <property type="match status" value="1"/>
</dbReference>
<feature type="domain" description="F-box" evidence="1">
    <location>
        <begin position="14"/>
        <end position="61"/>
    </location>
</feature>
<dbReference type="Gene3D" id="1.20.1280.50">
    <property type="match status" value="1"/>
</dbReference>
<keyword evidence="3" id="KW-1185">Reference proteome</keyword>
<dbReference type="SUPFAM" id="SSF81383">
    <property type="entry name" value="F-box domain"/>
    <property type="match status" value="1"/>
</dbReference>
<dbReference type="Proteomes" id="UP001605036">
    <property type="component" value="Unassembled WGS sequence"/>
</dbReference>
<dbReference type="InterPro" id="IPR050796">
    <property type="entry name" value="SCF_F-box_component"/>
</dbReference>
<dbReference type="InterPro" id="IPR015915">
    <property type="entry name" value="Kelch-typ_b-propeller"/>
</dbReference>
<gene>
    <name evidence="2" type="ORF">R1flu_024561</name>
</gene>
<reference evidence="2 3" key="1">
    <citation type="submission" date="2024-09" db="EMBL/GenBank/DDBJ databases">
        <title>Chromosome-scale assembly of Riccia fluitans.</title>
        <authorList>
            <person name="Paukszto L."/>
            <person name="Sawicki J."/>
            <person name="Karawczyk K."/>
            <person name="Piernik-Szablinska J."/>
            <person name="Szczecinska M."/>
            <person name="Mazdziarz M."/>
        </authorList>
    </citation>
    <scope>NUCLEOTIDE SEQUENCE [LARGE SCALE GENOMIC DNA]</scope>
    <source>
        <strain evidence="2">Rf_01</strain>
        <tissue evidence="2">Aerial parts of the thallus</tissue>
    </source>
</reference>
<proteinExistence type="predicted"/>
<dbReference type="InterPro" id="IPR001810">
    <property type="entry name" value="F-box_dom"/>
</dbReference>
<protein>
    <recommendedName>
        <fullName evidence="1">F-box domain-containing protein</fullName>
    </recommendedName>
</protein>
<comment type="caution">
    <text evidence="2">The sequence shown here is derived from an EMBL/GenBank/DDBJ whole genome shotgun (WGS) entry which is preliminary data.</text>
</comment>
<dbReference type="PROSITE" id="PS50181">
    <property type="entry name" value="FBOX"/>
    <property type="match status" value="1"/>
</dbReference>
<evidence type="ECO:0000313" key="2">
    <source>
        <dbReference type="EMBL" id="KAL2612869.1"/>
    </source>
</evidence>
<dbReference type="InterPro" id="IPR006527">
    <property type="entry name" value="F-box-assoc_dom_typ1"/>
</dbReference>
<evidence type="ECO:0000259" key="1">
    <source>
        <dbReference type="PROSITE" id="PS50181"/>
    </source>
</evidence>
<evidence type="ECO:0000313" key="3">
    <source>
        <dbReference type="Proteomes" id="UP001605036"/>
    </source>
</evidence>
<dbReference type="AlphaFoldDB" id="A0ABD1XVP2"/>